<accession>A0AAU9CU74</accession>
<dbReference type="EMBL" id="AP026801">
    <property type="protein sequence ID" value="BDR57532.1"/>
    <property type="molecule type" value="Genomic_DNA"/>
</dbReference>
<organism evidence="1 2">
    <name type="scientific">Xylocopilactobacillus apis</name>
    <dbReference type="NCBI Taxonomy" id="2932183"/>
    <lineage>
        <taxon>Bacteria</taxon>
        <taxon>Bacillati</taxon>
        <taxon>Bacillota</taxon>
        <taxon>Bacilli</taxon>
        <taxon>Lactobacillales</taxon>
        <taxon>Lactobacillaceae</taxon>
        <taxon>Xylocopilactobacillus</taxon>
    </lineage>
</organism>
<dbReference type="NCBIfam" id="NF033819">
    <property type="entry name" value="IS66_TnpB"/>
    <property type="match status" value="1"/>
</dbReference>
<dbReference type="PANTHER" id="PTHR36455:SF1">
    <property type="entry name" value="BLR8292 PROTEIN"/>
    <property type="match status" value="1"/>
</dbReference>
<keyword evidence="2" id="KW-1185">Reference proteome</keyword>
<dbReference type="PANTHER" id="PTHR36455">
    <property type="match status" value="1"/>
</dbReference>
<name>A0AAU9CU74_9LACO</name>
<dbReference type="Pfam" id="PF05717">
    <property type="entry name" value="TnpB_IS66"/>
    <property type="match status" value="1"/>
</dbReference>
<dbReference type="InterPro" id="IPR008878">
    <property type="entry name" value="Transposase_IS66_Orf2"/>
</dbReference>
<proteinExistence type="predicted"/>
<gene>
    <name evidence="1" type="ORF">KIMC2_20940</name>
</gene>
<dbReference type="AlphaFoldDB" id="A0AAU9CU74"/>
<dbReference type="Proteomes" id="UP001321804">
    <property type="component" value="Chromosome"/>
</dbReference>
<evidence type="ECO:0000313" key="1">
    <source>
        <dbReference type="EMBL" id="BDR57532.1"/>
    </source>
</evidence>
<protein>
    <submittedName>
        <fullName evidence="1">Transposase</fullName>
    </submittedName>
</protein>
<dbReference type="RefSeq" id="WP_317696676.1">
    <property type="nucleotide sequence ID" value="NZ_AP026801.1"/>
</dbReference>
<evidence type="ECO:0000313" key="2">
    <source>
        <dbReference type="Proteomes" id="UP001321804"/>
    </source>
</evidence>
<sequence length="118" mass="13628">MNRLINFQALKAVYLICGKTDLRKGIDGLAAIVHEQFDLDPFQPELFLFCGNRRDRFKALYHESDGFILLYKRVDHGRLQWPNEPEELLKLNQKQLGDLLNGLSVVSTIKPAEAGYFY</sequence>
<dbReference type="KEGG" id="xak:KIMC2_20940"/>
<reference evidence="1 2" key="1">
    <citation type="journal article" date="2023" name="Microbiol. Spectr.">
        <title>Symbiosis of Carpenter Bees with Uncharacterized Lactic Acid Bacteria Showing NAD Auxotrophy.</title>
        <authorList>
            <person name="Kawasaki S."/>
            <person name="Ozawa K."/>
            <person name="Mori T."/>
            <person name="Yamamoto A."/>
            <person name="Ito M."/>
            <person name="Ohkuma M."/>
            <person name="Sakamoto M."/>
            <person name="Matsutani M."/>
        </authorList>
    </citation>
    <scope>NUCLEOTIDE SEQUENCE [LARGE SCALE GENOMIC DNA]</scope>
    <source>
        <strain evidence="1 2">KimC2</strain>
    </source>
</reference>